<dbReference type="Proteomes" id="UP000078542">
    <property type="component" value="Unassembled WGS sequence"/>
</dbReference>
<dbReference type="AlphaFoldDB" id="A0A151I8N6"/>
<accession>A0A151I8N6</accession>
<gene>
    <name evidence="2" type="ORF">ALC62_14619</name>
</gene>
<feature type="transmembrane region" description="Helical" evidence="1">
    <location>
        <begin position="36"/>
        <end position="54"/>
    </location>
</feature>
<evidence type="ECO:0000313" key="2">
    <source>
        <dbReference type="EMBL" id="KYM94768.1"/>
    </source>
</evidence>
<feature type="transmembrane region" description="Helical" evidence="1">
    <location>
        <begin position="66"/>
        <end position="85"/>
    </location>
</feature>
<protein>
    <recommendedName>
        <fullName evidence="4">Gustatory receptor</fullName>
    </recommendedName>
</protein>
<evidence type="ECO:0008006" key="4">
    <source>
        <dbReference type="Google" id="ProtNLM"/>
    </source>
</evidence>
<keyword evidence="1" id="KW-1133">Transmembrane helix</keyword>
<keyword evidence="1" id="KW-0812">Transmembrane</keyword>
<feature type="transmembrane region" description="Helical" evidence="1">
    <location>
        <begin position="119"/>
        <end position="140"/>
    </location>
</feature>
<evidence type="ECO:0000313" key="3">
    <source>
        <dbReference type="Proteomes" id="UP000078542"/>
    </source>
</evidence>
<feature type="transmembrane region" description="Helical" evidence="1">
    <location>
        <begin position="6"/>
        <end position="24"/>
    </location>
</feature>
<proteinExistence type="predicted"/>
<keyword evidence="1" id="KW-0472">Membrane</keyword>
<sequence length="237" mass="28175">MTKSLQLALAPLFISSSFYSLSLFEYPIGQPRLYSSCLYALAKWSIFMYFHYPVYTYTWQNQFGQFIRFFLNILMVFISVFVGLYRYKELKICLHELSIVDDTLEALGAPKKYRMLRKWILRIIIGWNTYNFIDFVRIIISTRVSKSVKSSFRQYIVFFITVIHLKYIIASSVLISGTVLGYTSSRFHQVNNLLRIIYFDIFENNADYRCTKQNRSILVSQRITGAKNRKQYMWIIM</sequence>
<dbReference type="EMBL" id="KQ978346">
    <property type="protein sequence ID" value="KYM94768.1"/>
    <property type="molecule type" value="Genomic_DNA"/>
</dbReference>
<feature type="transmembrane region" description="Helical" evidence="1">
    <location>
        <begin position="155"/>
        <end position="182"/>
    </location>
</feature>
<evidence type="ECO:0000256" key="1">
    <source>
        <dbReference type="SAM" id="Phobius"/>
    </source>
</evidence>
<keyword evidence="3" id="KW-1185">Reference proteome</keyword>
<reference evidence="2 3" key="1">
    <citation type="submission" date="2016-03" db="EMBL/GenBank/DDBJ databases">
        <title>Cyphomyrmex costatus WGS genome.</title>
        <authorList>
            <person name="Nygaard S."/>
            <person name="Hu H."/>
            <person name="Boomsma J."/>
            <person name="Zhang G."/>
        </authorList>
    </citation>
    <scope>NUCLEOTIDE SEQUENCE [LARGE SCALE GENOMIC DNA]</scope>
    <source>
        <strain evidence="2">MS0001</strain>
        <tissue evidence="2">Whole body</tissue>
    </source>
</reference>
<name>A0A151I8N6_9HYME</name>
<organism evidence="2 3">
    <name type="scientific">Cyphomyrmex costatus</name>
    <dbReference type="NCBI Taxonomy" id="456900"/>
    <lineage>
        <taxon>Eukaryota</taxon>
        <taxon>Metazoa</taxon>
        <taxon>Ecdysozoa</taxon>
        <taxon>Arthropoda</taxon>
        <taxon>Hexapoda</taxon>
        <taxon>Insecta</taxon>
        <taxon>Pterygota</taxon>
        <taxon>Neoptera</taxon>
        <taxon>Endopterygota</taxon>
        <taxon>Hymenoptera</taxon>
        <taxon>Apocrita</taxon>
        <taxon>Aculeata</taxon>
        <taxon>Formicoidea</taxon>
        <taxon>Formicidae</taxon>
        <taxon>Myrmicinae</taxon>
        <taxon>Cyphomyrmex</taxon>
    </lineage>
</organism>